<keyword evidence="1" id="KW-0472">Membrane</keyword>
<keyword evidence="3" id="KW-1185">Reference proteome</keyword>
<accession>A0ABQ8JAJ1</accession>
<feature type="transmembrane region" description="Helical" evidence="1">
    <location>
        <begin position="20"/>
        <end position="43"/>
    </location>
</feature>
<gene>
    <name evidence="2" type="ORF">DERP_009662</name>
</gene>
<evidence type="ECO:0000313" key="2">
    <source>
        <dbReference type="EMBL" id="KAH9419604.1"/>
    </source>
</evidence>
<sequence>MSNAYNIFHKMLACYLEFQVSILIHLFILISLLAITLNALWLISIYSEKNDFDEKNIYWSHKSVQVIFIYLKIDWCRPN</sequence>
<keyword evidence="1" id="KW-0812">Transmembrane</keyword>
<protein>
    <submittedName>
        <fullName evidence="2">Uncharacterized protein</fullName>
    </submittedName>
</protein>
<dbReference type="Proteomes" id="UP000887458">
    <property type="component" value="Unassembled WGS sequence"/>
</dbReference>
<evidence type="ECO:0000256" key="1">
    <source>
        <dbReference type="SAM" id="Phobius"/>
    </source>
</evidence>
<keyword evidence="1" id="KW-1133">Transmembrane helix</keyword>
<evidence type="ECO:0000313" key="3">
    <source>
        <dbReference type="Proteomes" id="UP000887458"/>
    </source>
</evidence>
<reference evidence="2 3" key="2">
    <citation type="journal article" date="2022" name="Mol. Biol. Evol.">
        <title>Comparative Genomics Reveals Insights into the Divergent Evolution of Astigmatic Mites and Household Pest Adaptations.</title>
        <authorList>
            <person name="Xiong Q."/>
            <person name="Wan A.T."/>
            <person name="Liu X."/>
            <person name="Fung C.S."/>
            <person name="Xiao X."/>
            <person name="Malainual N."/>
            <person name="Hou J."/>
            <person name="Wang L."/>
            <person name="Wang M."/>
            <person name="Yang K.Y."/>
            <person name="Cui Y."/>
            <person name="Leung E.L."/>
            <person name="Nong W."/>
            <person name="Shin S.K."/>
            <person name="Au S.W."/>
            <person name="Jeong K.Y."/>
            <person name="Chew F.T."/>
            <person name="Hui J.H."/>
            <person name="Leung T.F."/>
            <person name="Tungtrongchitr A."/>
            <person name="Zhong N."/>
            <person name="Liu Z."/>
            <person name="Tsui S.K."/>
        </authorList>
    </citation>
    <scope>NUCLEOTIDE SEQUENCE [LARGE SCALE GENOMIC DNA]</scope>
    <source>
        <strain evidence="2">Derp</strain>
    </source>
</reference>
<organism evidence="2 3">
    <name type="scientific">Dermatophagoides pteronyssinus</name>
    <name type="common">European house dust mite</name>
    <dbReference type="NCBI Taxonomy" id="6956"/>
    <lineage>
        <taxon>Eukaryota</taxon>
        <taxon>Metazoa</taxon>
        <taxon>Ecdysozoa</taxon>
        <taxon>Arthropoda</taxon>
        <taxon>Chelicerata</taxon>
        <taxon>Arachnida</taxon>
        <taxon>Acari</taxon>
        <taxon>Acariformes</taxon>
        <taxon>Sarcoptiformes</taxon>
        <taxon>Astigmata</taxon>
        <taxon>Psoroptidia</taxon>
        <taxon>Analgoidea</taxon>
        <taxon>Pyroglyphidae</taxon>
        <taxon>Dermatophagoidinae</taxon>
        <taxon>Dermatophagoides</taxon>
    </lineage>
</organism>
<proteinExistence type="predicted"/>
<reference evidence="2 3" key="1">
    <citation type="journal article" date="2018" name="J. Allergy Clin. Immunol.">
        <title>High-quality assembly of Dermatophagoides pteronyssinus genome and transcriptome reveals a wide range of novel allergens.</title>
        <authorList>
            <person name="Liu X.Y."/>
            <person name="Yang K.Y."/>
            <person name="Wang M.Q."/>
            <person name="Kwok J.S."/>
            <person name="Zeng X."/>
            <person name="Yang Z."/>
            <person name="Xiao X.J."/>
            <person name="Lau C.P."/>
            <person name="Li Y."/>
            <person name="Huang Z.M."/>
            <person name="Ba J.G."/>
            <person name="Yim A.K."/>
            <person name="Ouyang C.Y."/>
            <person name="Ngai S.M."/>
            <person name="Chan T.F."/>
            <person name="Leung E.L."/>
            <person name="Liu L."/>
            <person name="Liu Z.G."/>
            <person name="Tsui S.K."/>
        </authorList>
    </citation>
    <scope>NUCLEOTIDE SEQUENCE [LARGE SCALE GENOMIC DNA]</scope>
    <source>
        <strain evidence="2">Derp</strain>
    </source>
</reference>
<comment type="caution">
    <text evidence="2">The sequence shown here is derived from an EMBL/GenBank/DDBJ whole genome shotgun (WGS) entry which is preliminary data.</text>
</comment>
<name>A0ABQ8JAJ1_DERPT</name>
<dbReference type="EMBL" id="NJHN03000058">
    <property type="protein sequence ID" value="KAH9419604.1"/>
    <property type="molecule type" value="Genomic_DNA"/>
</dbReference>